<keyword evidence="1" id="KW-0812">Transmembrane</keyword>
<sequence length="163" mass="16421">MTEPETPTAPESPMRARYGWRDPAANEFTVGDIAFGWIVGVGGVLAGSLVFGLLLVAEGLVVALVYGAMIGLPALTLYGVPVAVAAATALRRVPAEWVHLVAFGGLGALGGALAVVVFSGGDPAWGILYAPGTLTGAATAVSARALAKRRALRTRGAEPKAAG</sequence>
<feature type="transmembrane region" description="Helical" evidence="1">
    <location>
        <begin position="97"/>
        <end position="118"/>
    </location>
</feature>
<accession>U1LL93</accession>
<evidence type="ECO:0000313" key="2">
    <source>
        <dbReference type="EMBL" id="ERG63079.1"/>
    </source>
</evidence>
<evidence type="ECO:0000313" key="3">
    <source>
        <dbReference type="Proteomes" id="UP000016462"/>
    </source>
</evidence>
<protein>
    <submittedName>
        <fullName evidence="2">Uncharacterized protein</fullName>
    </submittedName>
</protein>
<gene>
    <name evidence="2" type="ORF">L332_01235</name>
</gene>
<comment type="caution">
    <text evidence="2">The sequence shown here is derived from an EMBL/GenBank/DDBJ whole genome shotgun (WGS) entry which is preliminary data.</text>
</comment>
<proteinExistence type="predicted"/>
<dbReference type="AlphaFoldDB" id="U1LL93"/>
<feature type="transmembrane region" description="Helical" evidence="1">
    <location>
        <begin position="124"/>
        <end position="147"/>
    </location>
</feature>
<dbReference type="RefSeq" id="WP_021011671.1">
    <property type="nucleotide sequence ID" value="NZ_ASHR01000039.1"/>
</dbReference>
<dbReference type="Proteomes" id="UP000016462">
    <property type="component" value="Unassembled WGS sequence"/>
</dbReference>
<keyword evidence="3" id="KW-1185">Reference proteome</keyword>
<keyword evidence="1" id="KW-0472">Membrane</keyword>
<feature type="transmembrane region" description="Helical" evidence="1">
    <location>
        <begin position="34"/>
        <end position="57"/>
    </location>
</feature>
<feature type="transmembrane region" description="Helical" evidence="1">
    <location>
        <begin position="63"/>
        <end position="90"/>
    </location>
</feature>
<name>U1LL93_9MICO</name>
<organism evidence="2 3">
    <name type="scientific">Agrococcus pavilionensis RW1</name>
    <dbReference type="NCBI Taxonomy" id="1330458"/>
    <lineage>
        <taxon>Bacteria</taxon>
        <taxon>Bacillati</taxon>
        <taxon>Actinomycetota</taxon>
        <taxon>Actinomycetes</taxon>
        <taxon>Micrococcales</taxon>
        <taxon>Microbacteriaceae</taxon>
        <taxon>Agrococcus</taxon>
    </lineage>
</organism>
<keyword evidence="1" id="KW-1133">Transmembrane helix</keyword>
<reference evidence="2 3" key="1">
    <citation type="journal article" date="2013" name="Genome Announc.">
        <title>First draft genome sequence from a member of the genus agrococcus, isolated from modern microbialites.</title>
        <authorList>
            <person name="White R.A.III."/>
            <person name="Grassa C.J."/>
            <person name="Suttle C.A."/>
        </authorList>
    </citation>
    <scope>NUCLEOTIDE SEQUENCE [LARGE SCALE GENOMIC DNA]</scope>
    <source>
        <strain evidence="2 3">RW1</strain>
    </source>
</reference>
<dbReference type="EMBL" id="ASHR01000039">
    <property type="protein sequence ID" value="ERG63079.1"/>
    <property type="molecule type" value="Genomic_DNA"/>
</dbReference>
<evidence type="ECO:0000256" key="1">
    <source>
        <dbReference type="SAM" id="Phobius"/>
    </source>
</evidence>